<keyword evidence="1" id="KW-0620">Polyamine biosynthesis</keyword>
<feature type="transmembrane region" description="Helical" evidence="2">
    <location>
        <begin position="105"/>
        <end position="125"/>
    </location>
</feature>
<dbReference type="Proteomes" id="UP000295724">
    <property type="component" value="Unassembled WGS sequence"/>
</dbReference>
<dbReference type="CDD" id="cd02440">
    <property type="entry name" value="AdoMet_MTases"/>
    <property type="match status" value="1"/>
</dbReference>
<dbReference type="InterPro" id="IPR029063">
    <property type="entry name" value="SAM-dependent_MTases_sf"/>
</dbReference>
<gene>
    <name evidence="3" type="ORF">C8D91_2514</name>
</gene>
<feature type="transmembrane region" description="Helical" evidence="2">
    <location>
        <begin position="170"/>
        <end position="190"/>
    </location>
</feature>
<keyword evidence="2" id="KW-0472">Membrane</keyword>
<name>A0A4R6XDS0_9GAMM</name>
<feature type="transmembrane region" description="Helical" evidence="2">
    <location>
        <begin position="259"/>
        <end position="279"/>
    </location>
</feature>
<feature type="transmembrane region" description="Helical" evidence="2">
    <location>
        <begin position="328"/>
        <end position="355"/>
    </location>
</feature>
<dbReference type="SUPFAM" id="SSF103473">
    <property type="entry name" value="MFS general substrate transporter"/>
    <property type="match status" value="1"/>
</dbReference>
<dbReference type="PANTHER" id="PTHR43317:SF3">
    <property type="entry name" value="BLR2883 PROTEIN"/>
    <property type="match status" value="1"/>
</dbReference>
<dbReference type="NCBIfam" id="NF037959">
    <property type="entry name" value="MFS_SpdSyn"/>
    <property type="match status" value="1"/>
</dbReference>
<evidence type="ECO:0000256" key="2">
    <source>
        <dbReference type="SAM" id="Phobius"/>
    </source>
</evidence>
<dbReference type="Gene3D" id="3.40.50.150">
    <property type="entry name" value="Vaccinia Virus protein VP39"/>
    <property type="match status" value="1"/>
</dbReference>
<feature type="transmembrane region" description="Helical" evidence="2">
    <location>
        <begin position="65"/>
        <end position="85"/>
    </location>
</feature>
<evidence type="ECO:0000313" key="4">
    <source>
        <dbReference type="Proteomes" id="UP000295724"/>
    </source>
</evidence>
<dbReference type="Pfam" id="PF01564">
    <property type="entry name" value="Spermine_synth"/>
    <property type="match status" value="1"/>
</dbReference>
<dbReference type="PANTHER" id="PTHR43317">
    <property type="entry name" value="THERMOSPERMINE SYNTHASE ACAULIS5"/>
    <property type="match status" value="1"/>
</dbReference>
<evidence type="ECO:0000313" key="3">
    <source>
        <dbReference type="EMBL" id="TDR17456.1"/>
    </source>
</evidence>
<dbReference type="EMBL" id="SNZB01000006">
    <property type="protein sequence ID" value="TDR17456.1"/>
    <property type="molecule type" value="Genomic_DNA"/>
</dbReference>
<feature type="transmembrane region" description="Helical" evidence="2">
    <location>
        <begin position="431"/>
        <end position="448"/>
    </location>
</feature>
<dbReference type="InterPro" id="IPR036259">
    <property type="entry name" value="MFS_trans_sf"/>
</dbReference>
<keyword evidence="4" id="KW-1185">Reference proteome</keyword>
<dbReference type="SUPFAM" id="SSF53335">
    <property type="entry name" value="S-adenosyl-L-methionine-dependent methyltransferases"/>
    <property type="match status" value="1"/>
</dbReference>
<keyword evidence="2" id="KW-1133">Transmembrane helix</keyword>
<reference evidence="3 4" key="1">
    <citation type="submission" date="2019-03" db="EMBL/GenBank/DDBJ databases">
        <title>Genomic Encyclopedia of Type Strains, Phase IV (KMG-IV): sequencing the most valuable type-strain genomes for metagenomic binning, comparative biology and taxonomic classification.</title>
        <authorList>
            <person name="Goeker M."/>
        </authorList>
    </citation>
    <scope>NUCLEOTIDE SEQUENCE [LARGE SCALE GENOMIC DNA]</scope>
    <source>
        <strain evidence="3 4">DSM 25488</strain>
    </source>
</reference>
<feature type="transmembrane region" description="Helical" evidence="2">
    <location>
        <begin position="401"/>
        <end position="419"/>
    </location>
</feature>
<keyword evidence="2" id="KW-0812">Transmembrane</keyword>
<feature type="transmembrane region" description="Helical" evidence="2">
    <location>
        <begin position="286"/>
        <end position="308"/>
    </location>
</feature>
<proteinExistence type="predicted"/>
<sequence length="796" mass="88567">MVLLAVLLTGLCSLVYQTIWQRYLSFSVGSDASASVLILTTFLTALSVGYWSAGALSRRAKHKELLCYGWVEIIIGLWAMMFPLLFKLASSLLSFQLLPVFWMDLLITVLLIGPPAVLMGVTLPFLTQGLSQGFQSASLTHARIYAINTIGAFLGTLLAGFFLIEHLGLALSSYLLGALNVSVGVLVLIFSPQLSRHFRNSRETIENEVQTESTVGFNPQSAVDKRYVLLVAACSGFLLIALETYFIRLFSMVTEGSHLAYPTVVGAFIAAVGIGAYLAGKWLPSAARLFVVVPIVMLLAWIVIYYTLPEWPYTDMRLKQFVLTATDAPIYLFVARFVLFFVVIAIPVVTASMLLPWAFHFFKNTDTALGKTTGDLYAVATLATVVGGLVGGYWMFQYFNFEQIFLSFLCVLLLMVFAANQAIIKTRKQYIWVKSALPLLLVGVYLFPVKELEQRLALGFYFQSTEKQLTDLNSAAAAHEWLWQWFGHDQIIASDMQPEGRVDVFQSEQSGQRMIAINGRSNSDTAMSDLAGNGLLGLFPYLLTESPKKVLIVGLGTGVTAGILAHQELVEVVDVSEINAAVIKQFHWFDPFTYQGSQNPKINMIHSDVIKHLHQSEEVYDMIISIPSNFWVAGVENLLTPEFYQLIDNNLNSGGMFVQWVPEYRFSAQGLLMIAKTFSSSFSTSSLWQLTDNDLVFLYKKNGSVNADQSWLESRSGNQLFRATLREIGVYNVRKLLNSQLATHENLLQVSSNSETHSLDKPQLGQVALMALYKNDVNYNSSEIIKGMRAQKKASR</sequence>
<feature type="transmembrane region" description="Helical" evidence="2">
    <location>
        <begin position="145"/>
        <end position="164"/>
    </location>
</feature>
<feature type="transmembrane region" description="Helical" evidence="2">
    <location>
        <begin position="227"/>
        <end position="247"/>
    </location>
</feature>
<organism evidence="3 4">
    <name type="scientific">Marinicella litoralis</name>
    <dbReference type="NCBI Taxonomy" id="644220"/>
    <lineage>
        <taxon>Bacteria</taxon>
        <taxon>Pseudomonadati</taxon>
        <taxon>Pseudomonadota</taxon>
        <taxon>Gammaproteobacteria</taxon>
        <taxon>Lysobacterales</taxon>
        <taxon>Marinicellaceae</taxon>
        <taxon>Marinicella</taxon>
    </lineage>
</organism>
<protein>
    <submittedName>
        <fullName evidence="3">Spermine/spermidine synthase</fullName>
    </submittedName>
</protein>
<feature type="transmembrane region" description="Helical" evidence="2">
    <location>
        <begin position="33"/>
        <end position="53"/>
    </location>
</feature>
<comment type="caution">
    <text evidence="3">The sequence shown here is derived from an EMBL/GenBank/DDBJ whole genome shotgun (WGS) entry which is preliminary data.</text>
</comment>
<dbReference type="GO" id="GO:0006596">
    <property type="term" value="P:polyamine biosynthetic process"/>
    <property type="evidence" value="ECO:0007669"/>
    <property type="project" value="UniProtKB-KW"/>
</dbReference>
<accession>A0A4R6XDS0</accession>
<feature type="transmembrane region" description="Helical" evidence="2">
    <location>
        <begin position="376"/>
        <end position="395"/>
    </location>
</feature>
<evidence type="ECO:0000256" key="1">
    <source>
        <dbReference type="ARBA" id="ARBA00023115"/>
    </source>
</evidence>
<dbReference type="AlphaFoldDB" id="A0A4R6XDS0"/>